<evidence type="ECO:0000256" key="1">
    <source>
        <dbReference type="ARBA" id="ARBA00004479"/>
    </source>
</evidence>
<protein>
    <recommendedName>
        <fullName evidence="13">Cnidarian restricted protein</fullName>
    </recommendedName>
</protein>
<dbReference type="OrthoDB" id="5917722at2759"/>
<dbReference type="PANTHER" id="PTHR28607">
    <property type="entry name" value="EXPRESSED PROTEIN"/>
    <property type="match status" value="1"/>
</dbReference>
<keyword evidence="3 9" id="KW-0812">Transmembrane</keyword>
<dbReference type="InterPro" id="IPR009565">
    <property type="entry name" value="FAM174-like"/>
</dbReference>
<evidence type="ECO:0000256" key="6">
    <source>
        <dbReference type="ARBA" id="ARBA00023136"/>
    </source>
</evidence>
<evidence type="ECO:0000256" key="9">
    <source>
        <dbReference type="SAM" id="Phobius"/>
    </source>
</evidence>
<reference evidence="11" key="1">
    <citation type="submission" date="2021-01" db="UniProtKB">
        <authorList>
            <consortium name="EnsemblMetazoa"/>
        </authorList>
    </citation>
    <scope>IDENTIFICATION</scope>
</reference>
<evidence type="ECO:0000313" key="11">
    <source>
        <dbReference type="EnsemblMetazoa" id="CLYHEMP016656.1"/>
    </source>
</evidence>
<feature type="compositionally biased region" description="Acidic residues" evidence="8">
    <location>
        <begin position="126"/>
        <end position="137"/>
    </location>
</feature>
<comment type="subcellular location">
    <subcellularLocation>
        <location evidence="1">Membrane</location>
        <topology evidence="1">Single-pass type I membrane protein</topology>
    </subcellularLocation>
</comment>
<comment type="similarity">
    <text evidence="2">Belongs to the FAM174 family.</text>
</comment>
<proteinExistence type="inferred from homology"/>
<accession>A0A7M5X2B3</accession>
<evidence type="ECO:0000256" key="3">
    <source>
        <dbReference type="ARBA" id="ARBA00022692"/>
    </source>
</evidence>
<dbReference type="AlphaFoldDB" id="A0A7M5X2B3"/>
<feature type="compositionally biased region" description="Basic and acidic residues" evidence="8">
    <location>
        <begin position="114"/>
        <end position="125"/>
    </location>
</feature>
<name>A0A7M5X2B3_9CNID</name>
<evidence type="ECO:0000313" key="12">
    <source>
        <dbReference type="Proteomes" id="UP000594262"/>
    </source>
</evidence>
<evidence type="ECO:0008006" key="13">
    <source>
        <dbReference type="Google" id="ProtNLM"/>
    </source>
</evidence>
<dbReference type="RefSeq" id="XP_066918725.1">
    <property type="nucleotide sequence ID" value="XM_067062624.1"/>
</dbReference>
<feature type="chain" id="PRO_5029824044" description="Cnidarian restricted protein" evidence="10">
    <location>
        <begin position="22"/>
        <end position="148"/>
    </location>
</feature>
<dbReference type="PANTHER" id="PTHR28607:SF4">
    <property type="entry name" value="TRANSMEMBRANE PROTEIN"/>
    <property type="match status" value="1"/>
</dbReference>
<evidence type="ECO:0000256" key="10">
    <source>
        <dbReference type="SAM" id="SignalP"/>
    </source>
</evidence>
<dbReference type="EnsemblMetazoa" id="CLYHEMT016656.1">
    <property type="protein sequence ID" value="CLYHEMP016656.1"/>
    <property type="gene ID" value="CLYHEMG016656"/>
</dbReference>
<evidence type="ECO:0000256" key="2">
    <source>
        <dbReference type="ARBA" id="ARBA00006986"/>
    </source>
</evidence>
<dbReference type="GO" id="GO:0016020">
    <property type="term" value="C:membrane"/>
    <property type="evidence" value="ECO:0007669"/>
    <property type="project" value="UniProtKB-SubCell"/>
</dbReference>
<keyword evidence="12" id="KW-1185">Reference proteome</keyword>
<feature type="signal peptide" evidence="10">
    <location>
        <begin position="1"/>
        <end position="21"/>
    </location>
</feature>
<keyword evidence="7" id="KW-0325">Glycoprotein</keyword>
<feature type="region of interest" description="Disordered" evidence="8">
    <location>
        <begin position="114"/>
        <end position="148"/>
    </location>
</feature>
<evidence type="ECO:0000256" key="7">
    <source>
        <dbReference type="ARBA" id="ARBA00023180"/>
    </source>
</evidence>
<keyword evidence="6 9" id="KW-0472">Membrane</keyword>
<organism evidence="11 12">
    <name type="scientific">Clytia hemisphaerica</name>
    <dbReference type="NCBI Taxonomy" id="252671"/>
    <lineage>
        <taxon>Eukaryota</taxon>
        <taxon>Metazoa</taxon>
        <taxon>Cnidaria</taxon>
        <taxon>Hydrozoa</taxon>
        <taxon>Hydroidolina</taxon>
        <taxon>Leptothecata</taxon>
        <taxon>Obeliida</taxon>
        <taxon>Clytiidae</taxon>
        <taxon>Clytia</taxon>
    </lineage>
</organism>
<sequence>MNTLHVLLIVGGILTLQNVSAAPVDQTTATTTTKSEITIPPKSTQTTNSSTIAGTTVAPNNGKRLKTDFKHISMRAMVVVGVICAVVILYFIIRAVCSRRRQNRNRKYGMLRENRDDRMEMRPLSEGDDDDDDDDLTLFDASQRKSKR</sequence>
<dbReference type="Pfam" id="PF06679">
    <property type="entry name" value="DUF1180"/>
    <property type="match status" value="1"/>
</dbReference>
<dbReference type="Proteomes" id="UP000594262">
    <property type="component" value="Unplaced"/>
</dbReference>
<keyword evidence="4 10" id="KW-0732">Signal</keyword>
<feature type="transmembrane region" description="Helical" evidence="9">
    <location>
        <begin position="72"/>
        <end position="97"/>
    </location>
</feature>
<keyword evidence="5 9" id="KW-1133">Transmembrane helix</keyword>
<feature type="compositionally biased region" description="Polar residues" evidence="8">
    <location>
        <begin position="41"/>
        <end position="59"/>
    </location>
</feature>
<evidence type="ECO:0000256" key="8">
    <source>
        <dbReference type="SAM" id="MobiDB-lite"/>
    </source>
</evidence>
<evidence type="ECO:0000256" key="5">
    <source>
        <dbReference type="ARBA" id="ARBA00022989"/>
    </source>
</evidence>
<dbReference type="GeneID" id="136806051"/>
<feature type="region of interest" description="Disordered" evidence="8">
    <location>
        <begin position="40"/>
        <end position="59"/>
    </location>
</feature>
<evidence type="ECO:0000256" key="4">
    <source>
        <dbReference type="ARBA" id="ARBA00022729"/>
    </source>
</evidence>